<accession>A0ABX2ZI61</accession>
<protein>
    <recommendedName>
        <fullName evidence="3">HTH LytTR-type domain-containing protein</fullName>
    </recommendedName>
</protein>
<gene>
    <name evidence="1" type="ORF">A7312_03520</name>
</gene>
<evidence type="ECO:0000313" key="1">
    <source>
        <dbReference type="EMBL" id="ODA08492.1"/>
    </source>
</evidence>
<name>A0ABX2ZI61_PAEPO</name>
<keyword evidence="2" id="KW-1185">Reference proteome</keyword>
<dbReference type="Proteomes" id="UP000094974">
    <property type="component" value="Unassembled WGS sequence"/>
</dbReference>
<dbReference type="RefSeq" id="WP_068939817.1">
    <property type="nucleotide sequence ID" value="NZ_LYND01000129.1"/>
</dbReference>
<evidence type="ECO:0008006" key="3">
    <source>
        <dbReference type="Google" id="ProtNLM"/>
    </source>
</evidence>
<evidence type="ECO:0000313" key="2">
    <source>
        <dbReference type="Proteomes" id="UP000094974"/>
    </source>
</evidence>
<sequence>MVSVTSDPEGLSGYIDLHVNSIWFISYKRGIDRLVVHTETSKYYMTGPLKYCMNALNKSGFNFVYADRSNIFNADNVVVINTLFKEVYFEKEVTKKSKRCEIAHNRYDEAISRLGTLNPNIIFS</sequence>
<reference evidence="2" key="1">
    <citation type="submission" date="2016-05" db="EMBL/GenBank/DDBJ databases">
        <title>Whole genome shotgun sequencing of cultured foodborne pathogen.</title>
        <authorList>
            <person name="Zheng J."/>
            <person name="Timme R."/>
            <person name="Allard M."/>
            <person name="Strain E."/>
            <person name="Luo Y."/>
            <person name="Brown E."/>
        </authorList>
    </citation>
    <scope>NUCLEOTIDE SEQUENCE [LARGE SCALE GENOMIC DNA]</scope>
    <source>
        <strain evidence="2">CFSAN034343</strain>
    </source>
</reference>
<organism evidence="1 2">
    <name type="scientific">Paenibacillus polymyxa</name>
    <name type="common">Bacillus polymyxa</name>
    <dbReference type="NCBI Taxonomy" id="1406"/>
    <lineage>
        <taxon>Bacteria</taxon>
        <taxon>Bacillati</taxon>
        <taxon>Bacillota</taxon>
        <taxon>Bacilli</taxon>
        <taxon>Bacillales</taxon>
        <taxon>Paenibacillaceae</taxon>
        <taxon>Paenibacillus</taxon>
    </lineage>
</organism>
<dbReference type="Gene3D" id="2.40.50.1020">
    <property type="entry name" value="LytTr DNA-binding domain"/>
    <property type="match status" value="1"/>
</dbReference>
<comment type="caution">
    <text evidence="1">The sequence shown here is derived from an EMBL/GenBank/DDBJ whole genome shotgun (WGS) entry which is preliminary data.</text>
</comment>
<proteinExistence type="predicted"/>
<dbReference type="EMBL" id="LYND01000129">
    <property type="protein sequence ID" value="ODA08492.1"/>
    <property type="molecule type" value="Genomic_DNA"/>
</dbReference>